<evidence type="ECO:0000313" key="9">
    <source>
        <dbReference type="Proteomes" id="UP000783287"/>
    </source>
</evidence>
<keyword evidence="6 7" id="KW-0472">Membrane</keyword>
<feature type="transmembrane region" description="Helical" evidence="7">
    <location>
        <begin position="180"/>
        <end position="197"/>
    </location>
</feature>
<feature type="transmembrane region" description="Helical" evidence="7">
    <location>
        <begin position="35"/>
        <end position="54"/>
    </location>
</feature>
<gene>
    <name evidence="8" type="primary">lgt</name>
    <name evidence="8" type="ORF">KC909_01815</name>
</gene>
<dbReference type="EMBL" id="JAGQLK010000025">
    <property type="protein sequence ID" value="MCA9383078.1"/>
    <property type="molecule type" value="Genomic_DNA"/>
</dbReference>
<accession>A0A955L5M6</accession>
<keyword evidence="5 7" id="KW-1133">Transmembrane helix</keyword>
<dbReference type="GO" id="GO:0042158">
    <property type="term" value="P:lipoprotein biosynthetic process"/>
    <property type="evidence" value="ECO:0007669"/>
    <property type="project" value="InterPro"/>
</dbReference>
<organism evidence="8 9">
    <name type="scientific">Candidatus Dojkabacteria bacterium</name>
    <dbReference type="NCBI Taxonomy" id="2099670"/>
    <lineage>
        <taxon>Bacteria</taxon>
        <taxon>Candidatus Dojkabacteria</taxon>
    </lineage>
</organism>
<dbReference type="InterPro" id="IPR001640">
    <property type="entry name" value="Lgt"/>
</dbReference>
<dbReference type="AlphaFoldDB" id="A0A955L5M6"/>
<dbReference type="Proteomes" id="UP000783287">
    <property type="component" value="Unassembled WGS sequence"/>
</dbReference>
<keyword evidence="3 8" id="KW-0808">Transferase</keyword>
<keyword evidence="2" id="KW-1003">Cell membrane</keyword>
<reference evidence="8" key="2">
    <citation type="journal article" date="2021" name="Microbiome">
        <title>Successional dynamics and alternative stable states in a saline activated sludge microbial community over 9 years.</title>
        <authorList>
            <person name="Wang Y."/>
            <person name="Ye J."/>
            <person name="Ju F."/>
            <person name="Liu L."/>
            <person name="Boyd J.A."/>
            <person name="Deng Y."/>
            <person name="Parks D.H."/>
            <person name="Jiang X."/>
            <person name="Yin X."/>
            <person name="Woodcroft B.J."/>
            <person name="Tyson G.W."/>
            <person name="Hugenholtz P."/>
            <person name="Polz M.F."/>
            <person name="Zhang T."/>
        </authorList>
    </citation>
    <scope>NUCLEOTIDE SEQUENCE</scope>
    <source>
        <strain evidence="8">HKST-UBA14</strain>
    </source>
</reference>
<dbReference type="NCBIfam" id="TIGR00544">
    <property type="entry name" value="lgt"/>
    <property type="match status" value="1"/>
</dbReference>
<sequence length="240" mass="27397">MYSFFILIGIAVAGFMVEQESAGQKDMKDLKLDEALVWMIIPGIIFARLWHVITDFHLYQDKLIDALYVWNGGLGIFGGMVGGVLGAYLYTRKRKVNLIKGLELTSIFFPLAHMIGRLGNFANQELYGGATSLPWGQYINAKESYHHPAFLYEQIGNMVLFLILYNLYKRRGVKSDGFFILLYLFGYSIVRFAVDMIRLEPNIIWKFSTAQLTSIVLMIVIIVYYLFVFRNGKGNTAAKK</sequence>
<reference evidence="8" key="1">
    <citation type="submission" date="2020-04" db="EMBL/GenBank/DDBJ databases">
        <authorList>
            <person name="Zhang T."/>
        </authorList>
    </citation>
    <scope>NUCLEOTIDE SEQUENCE</scope>
    <source>
        <strain evidence="8">HKST-UBA14</strain>
    </source>
</reference>
<dbReference type="PANTHER" id="PTHR30589">
    <property type="entry name" value="PROLIPOPROTEIN DIACYLGLYCERYL TRANSFERASE"/>
    <property type="match status" value="1"/>
</dbReference>
<proteinExistence type="inferred from homology"/>
<evidence type="ECO:0000256" key="4">
    <source>
        <dbReference type="ARBA" id="ARBA00022692"/>
    </source>
</evidence>
<evidence type="ECO:0000256" key="5">
    <source>
        <dbReference type="ARBA" id="ARBA00022989"/>
    </source>
</evidence>
<protein>
    <submittedName>
        <fullName evidence="8">Prolipoprotein diacylglyceryl transferase</fullName>
    </submittedName>
</protein>
<evidence type="ECO:0000256" key="3">
    <source>
        <dbReference type="ARBA" id="ARBA00022679"/>
    </source>
</evidence>
<dbReference type="PANTHER" id="PTHR30589:SF0">
    <property type="entry name" value="PHOSPHATIDYLGLYCEROL--PROLIPOPROTEIN DIACYLGLYCERYL TRANSFERASE"/>
    <property type="match status" value="1"/>
</dbReference>
<feature type="transmembrane region" description="Helical" evidence="7">
    <location>
        <begin position="149"/>
        <end position="168"/>
    </location>
</feature>
<comment type="caution">
    <text evidence="8">The sequence shown here is derived from an EMBL/GenBank/DDBJ whole genome shotgun (WGS) entry which is preliminary data.</text>
</comment>
<dbReference type="Pfam" id="PF01790">
    <property type="entry name" value="LGT"/>
    <property type="match status" value="1"/>
</dbReference>
<evidence type="ECO:0000256" key="7">
    <source>
        <dbReference type="SAM" id="Phobius"/>
    </source>
</evidence>
<feature type="transmembrane region" description="Helical" evidence="7">
    <location>
        <begin position="66"/>
        <end position="90"/>
    </location>
</feature>
<name>A0A955L5M6_9BACT</name>
<dbReference type="GO" id="GO:0005886">
    <property type="term" value="C:plasma membrane"/>
    <property type="evidence" value="ECO:0007669"/>
    <property type="project" value="InterPro"/>
</dbReference>
<evidence type="ECO:0000256" key="1">
    <source>
        <dbReference type="ARBA" id="ARBA00007150"/>
    </source>
</evidence>
<evidence type="ECO:0000313" key="8">
    <source>
        <dbReference type="EMBL" id="MCA9383078.1"/>
    </source>
</evidence>
<evidence type="ECO:0000256" key="6">
    <source>
        <dbReference type="ARBA" id="ARBA00023136"/>
    </source>
</evidence>
<comment type="similarity">
    <text evidence="1">Belongs to the Lgt family.</text>
</comment>
<dbReference type="GO" id="GO:0008961">
    <property type="term" value="F:phosphatidylglycerol-prolipoprotein diacylglyceryl transferase activity"/>
    <property type="evidence" value="ECO:0007669"/>
    <property type="project" value="InterPro"/>
</dbReference>
<evidence type="ECO:0000256" key="2">
    <source>
        <dbReference type="ARBA" id="ARBA00022475"/>
    </source>
</evidence>
<dbReference type="PROSITE" id="PS01311">
    <property type="entry name" value="LGT"/>
    <property type="match status" value="1"/>
</dbReference>
<keyword evidence="4 7" id="KW-0812">Transmembrane</keyword>
<feature type="transmembrane region" description="Helical" evidence="7">
    <location>
        <begin position="203"/>
        <end position="227"/>
    </location>
</feature>